<keyword evidence="4" id="KW-1185">Reference proteome</keyword>
<dbReference type="eggNOG" id="ENOG502ZC0T">
    <property type="taxonomic scope" value="Bacteria"/>
</dbReference>
<dbReference type="RefSeq" id="WP_021761325.1">
    <property type="nucleotide sequence ID" value="NC_022444.1"/>
</dbReference>
<reference evidence="3 4" key="1">
    <citation type="journal article" date="2013" name="J. Bacteriol.">
        <title>Roles of HynAB and Ech, the only two hydrogenases found in the model sulfate reducer Desulfovibrio gigas.</title>
        <authorList>
            <person name="Morais-Silva F.O."/>
            <person name="Santos C.I."/>
            <person name="Rodrigues R."/>
            <person name="Pereira I.A."/>
            <person name="Rodrigues-Pousada C."/>
        </authorList>
    </citation>
    <scope>NUCLEOTIDE SEQUENCE [LARGE SCALE GENOMIC DNA]</scope>
    <source>
        <strain evidence="4">ATCC 19364 / DSM 1382 / NCIMB 9332 / VKM B-1759</strain>
    </source>
</reference>
<evidence type="ECO:0000256" key="2">
    <source>
        <dbReference type="SAM" id="SignalP"/>
    </source>
</evidence>
<dbReference type="PATRIC" id="fig|1121448.10.peg.2539"/>
<dbReference type="HOGENOM" id="CLU_531825_0_0_7"/>
<evidence type="ECO:0000256" key="1">
    <source>
        <dbReference type="SAM" id="MobiDB-lite"/>
    </source>
</evidence>
<proteinExistence type="predicted"/>
<dbReference type="KEGG" id="dgg:DGI_2590"/>
<dbReference type="EMBL" id="CP006585">
    <property type="protein sequence ID" value="AGW14322.1"/>
    <property type="molecule type" value="Genomic_DNA"/>
</dbReference>
<evidence type="ECO:0000313" key="4">
    <source>
        <dbReference type="Proteomes" id="UP000016587"/>
    </source>
</evidence>
<evidence type="ECO:0008006" key="5">
    <source>
        <dbReference type="Google" id="ProtNLM"/>
    </source>
</evidence>
<dbReference type="OrthoDB" id="5450382at2"/>
<dbReference type="Proteomes" id="UP000016587">
    <property type="component" value="Chromosome"/>
</dbReference>
<protein>
    <recommendedName>
        <fullName evidence="5">Lipoprotein</fullName>
    </recommendedName>
</protein>
<accession>T2GEH8</accession>
<dbReference type="PROSITE" id="PS51257">
    <property type="entry name" value="PROKAR_LIPOPROTEIN"/>
    <property type="match status" value="1"/>
</dbReference>
<feature type="region of interest" description="Disordered" evidence="1">
    <location>
        <begin position="256"/>
        <end position="291"/>
    </location>
</feature>
<gene>
    <name evidence="3" type="ORF">DGI_2590</name>
</gene>
<name>T2GEH8_MEGG1</name>
<keyword evidence="2" id="KW-0732">Signal</keyword>
<sequence length="518" mass="55346">MRTVKHCCLLLTLAVLAGCGKSMETARQLAAHNVYKEVAYENAAHPGPSVVVLPGVITSPSYEFLANVKPDTLLEYGELELGKANFKIVERNSLASIYQEIALAANLGDGSMSARFAKVDLAPPQWLILFDIADVQTQTTAFSYSDKNSASFAGALVGSFFGSAEIGQSVMGSISNAKEQRAWNITMHYRILDGATGRKLHEGKFTEQATINRELKGFMGVDTAQASGLTLGTVTQRLVQKAVQDIDRQHKMAALAQAATTPESEPEAKPATAKRGKAAKTEQAALDAAPLSAPAAPEVPCAPQRLGGFVCQIPEAWSLGMPPRAVDVALAQKPDLKRLMESSKRGNKSEFLDTIIAFDILRTAGPLVTLSEPESPLARMGKILAVSGQGVEGRVLVFPGAGGKVTPAKLTEAVLGHMQNAVVVEPLGVETVSASSGQRNIGVYKYIKVERRKEMSGEPDIGIDAKREEKIISIPHYHNMALSVVPRGDDLLMVIIIAPESKFLPQLEAVKVLVASAE</sequence>
<organism evidence="3 4">
    <name type="scientific">Megalodesulfovibrio gigas (strain ATCC 19364 / DSM 1382 / NCIMB 9332 / VKM B-1759)</name>
    <name type="common">Desulfovibrio gigas</name>
    <dbReference type="NCBI Taxonomy" id="1121448"/>
    <lineage>
        <taxon>Bacteria</taxon>
        <taxon>Pseudomonadati</taxon>
        <taxon>Thermodesulfobacteriota</taxon>
        <taxon>Desulfovibrionia</taxon>
        <taxon>Desulfovibrionales</taxon>
        <taxon>Desulfovibrionaceae</taxon>
        <taxon>Megalodesulfovibrio</taxon>
    </lineage>
</organism>
<reference evidence="4" key="2">
    <citation type="submission" date="2013-07" db="EMBL/GenBank/DDBJ databases">
        <authorList>
            <person name="Morais-Silva F.O."/>
            <person name="Rezende A.M."/>
            <person name="Pimentel C."/>
            <person name="Resende D.M."/>
            <person name="Santos C.I."/>
            <person name="Clemente C."/>
            <person name="de Oliveira L.M."/>
            <person name="da Silva S.M."/>
            <person name="Costa D.A."/>
            <person name="Varela-Raposo A."/>
            <person name="Horacio E.C.A."/>
            <person name="Matos M."/>
            <person name="Flores O."/>
            <person name="Ruiz J.C."/>
            <person name="Rodrigues-Pousada C."/>
        </authorList>
    </citation>
    <scope>NUCLEOTIDE SEQUENCE [LARGE SCALE GENOMIC DNA]</scope>
    <source>
        <strain evidence="4">ATCC 19364 / DSM 1382 / NCIMB 9332 / VKM B-1759</strain>
    </source>
</reference>
<feature type="chain" id="PRO_5004588324" description="Lipoprotein" evidence="2">
    <location>
        <begin position="18"/>
        <end position="518"/>
    </location>
</feature>
<dbReference type="AlphaFoldDB" id="T2GEH8"/>
<evidence type="ECO:0000313" key="3">
    <source>
        <dbReference type="EMBL" id="AGW14322.1"/>
    </source>
</evidence>
<feature type="signal peptide" evidence="2">
    <location>
        <begin position="1"/>
        <end position="17"/>
    </location>
</feature>